<dbReference type="PANTHER" id="PTHR43235:SF1">
    <property type="entry name" value="GLUTAMINE AMIDOTRANSFERASE PB2B2.05-RELATED"/>
    <property type="match status" value="1"/>
</dbReference>
<dbReference type="GO" id="GO:0005829">
    <property type="term" value="C:cytosol"/>
    <property type="evidence" value="ECO:0007669"/>
    <property type="project" value="TreeGrafter"/>
</dbReference>
<reference evidence="1 3" key="1">
    <citation type="submission" date="2018-11" db="EMBL/GenBank/DDBJ databases">
        <title>Complete genome sequence of Dickeya zeae strain CE1 infecting Canna edulis Ker-Gawl. in China.</title>
        <authorList>
            <person name="Zhang J."/>
            <person name="Lin B."/>
            <person name="Shen H."/>
            <person name="Jiang S."/>
            <person name="Pu X."/>
            <person name="Sun D."/>
        </authorList>
    </citation>
    <scope>NUCLEOTIDE SEQUENCE [LARGE SCALE GENOMIC DNA]</scope>
    <source>
        <strain evidence="1 3">CE1</strain>
    </source>
</reference>
<dbReference type="Proteomes" id="UP000824976">
    <property type="component" value="Chromosome"/>
</dbReference>
<dbReference type="Proteomes" id="UP000500801">
    <property type="component" value="Chromosome"/>
</dbReference>
<dbReference type="GO" id="GO:0016811">
    <property type="term" value="F:hydrolase activity, acting on carbon-nitrogen (but not peptide) bonds, in linear amides"/>
    <property type="evidence" value="ECO:0007669"/>
    <property type="project" value="InterPro"/>
</dbReference>
<evidence type="ECO:0008006" key="5">
    <source>
        <dbReference type="Google" id="ProtNLM"/>
    </source>
</evidence>
<dbReference type="InterPro" id="IPR044668">
    <property type="entry name" value="PuuD-like"/>
</dbReference>
<dbReference type="EMBL" id="CP040817">
    <property type="protein sequence ID" value="QYM90791.1"/>
    <property type="molecule type" value="Genomic_DNA"/>
</dbReference>
<dbReference type="PROSITE" id="PS51273">
    <property type="entry name" value="GATASE_TYPE_1"/>
    <property type="match status" value="1"/>
</dbReference>
<organism evidence="1 3">
    <name type="scientific">Dickeya zeae</name>
    <dbReference type="NCBI Taxonomy" id="204042"/>
    <lineage>
        <taxon>Bacteria</taxon>
        <taxon>Pseudomonadati</taxon>
        <taxon>Pseudomonadota</taxon>
        <taxon>Gammaproteobacteria</taxon>
        <taxon>Enterobacterales</taxon>
        <taxon>Pectobacteriaceae</taxon>
        <taxon>Dickeya</taxon>
    </lineage>
</organism>
<dbReference type="PANTHER" id="PTHR43235">
    <property type="entry name" value="GLUTAMINE AMIDOTRANSFERASE PB2B2.05-RELATED"/>
    <property type="match status" value="1"/>
</dbReference>
<keyword evidence="4" id="KW-1185">Reference proteome</keyword>
<accession>A0AAE6YYX4</accession>
<dbReference type="AlphaFoldDB" id="A0AAE6YYX4"/>
<evidence type="ECO:0000313" key="2">
    <source>
        <dbReference type="EMBL" id="QYM90791.1"/>
    </source>
</evidence>
<dbReference type="SUPFAM" id="SSF52317">
    <property type="entry name" value="Class I glutamine amidotransferase-like"/>
    <property type="match status" value="1"/>
</dbReference>
<reference evidence="2 4" key="2">
    <citation type="submission" date="2019-06" db="EMBL/GenBank/DDBJ databases">
        <title>Complete genome of Dickeya zeae PL65.</title>
        <authorList>
            <person name="Boluk G."/>
            <person name="Arif M."/>
        </authorList>
    </citation>
    <scope>NUCLEOTIDE SEQUENCE [LARGE SCALE GENOMIC DNA]</scope>
    <source>
        <strain evidence="2 4">PL65</strain>
    </source>
</reference>
<gene>
    <name evidence="1" type="ORF">DWG24_09570</name>
    <name evidence="2" type="ORF">FGI21_02385</name>
</gene>
<name>A0AAE6YYX4_9GAMM</name>
<dbReference type="Pfam" id="PF07722">
    <property type="entry name" value="Peptidase_C26"/>
    <property type="match status" value="1"/>
</dbReference>
<sequence>MKHVAITMMRLYEPSRQEWRDALDQRWLSLMQACGLIPLYLPNDADLAEKILLLSQPEGVIFSGGGDCYAISGEQDARDLTEARALEWAIKYSKPIYGVCRGMQAVLSHFGGAIIPVTGHVATRHNISIHDNEIDTEIEVNSFHNYGFRHIPEGFTVTSKTADGFIESVSDRKRKIHLIMWHPERENIAMPHDVKIIKNIFGAE</sequence>
<dbReference type="InterPro" id="IPR011697">
    <property type="entry name" value="Peptidase_C26"/>
</dbReference>
<dbReference type="Gene3D" id="3.40.50.880">
    <property type="match status" value="1"/>
</dbReference>
<dbReference type="InterPro" id="IPR029062">
    <property type="entry name" value="Class_I_gatase-like"/>
</dbReference>
<protein>
    <recommendedName>
        <fullName evidence="5">Glutamine amidotransferase</fullName>
    </recommendedName>
</protein>
<proteinExistence type="predicted"/>
<evidence type="ECO:0000313" key="4">
    <source>
        <dbReference type="Proteomes" id="UP000824976"/>
    </source>
</evidence>
<dbReference type="EMBL" id="CP033622">
    <property type="protein sequence ID" value="QIZ50999.1"/>
    <property type="molecule type" value="Genomic_DNA"/>
</dbReference>
<evidence type="ECO:0000313" key="3">
    <source>
        <dbReference type="Proteomes" id="UP000500801"/>
    </source>
</evidence>
<dbReference type="RefSeq" id="WP_168362354.1">
    <property type="nucleotide sequence ID" value="NZ_CP033622.1"/>
</dbReference>
<evidence type="ECO:0000313" key="1">
    <source>
        <dbReference type="EMBL" id="QIZ50999.1"/>
    </source>
</evidence>